<dbReference type="AlphaFoldDB" id="A0A0C3FBT0"/>
<accession>A0A0C3FBT0</accession>
<dbReference type="HOGENOM" id="CLU_2109919_0_0_1"/>
<evidence type="ECO:0000313" key="2">
    <source>
        <dbReference type="EMBL" id="KIM77329.1"/>
    </source>
</evidence>
<feature type="region of interest" description="Disordered" evidence="1">
    <location>
        <begin position="1"/>
        <end position="20"/>
    </location>
</feature>
<dbReference type="Proteomes" id="UP000054166">
    <property type="component" value="Unassembled WGS sequence"/>
</dbReference>
<reference evidence="3" key="2">
    <citation type="submission" date="2015-01" db="EMBL/GenBank/DDBJ databases">
        <title>Evolutionary Origins and Diversification of the Mycorrhizal Mutualists.</title>
        <authorList>
            <consortium name="DOE Joint Genome Institute"/>
            <consortium name="Mycorrhizal Genomics Consortium"/>
            <person name="Kohler A."/>
            <person name="Kuo A."/>
            <person name="Nagy L.G."/>
            <person name="Floudas D."/>
            <person name="Copeland A."/>
            <person name="Barry K.W."/>
            <person name="Cichocki N."/>
            <person name="Veneault-Fourrey C."/>
            <person name="LaButti K."/>
            <person name="Lindquist E.A."/>
            <person name="Lipzen A."/>
            <person name="Lundell T."/>
            <person name="Morin E."/>
            <person name="Murat C."/>
            <person name="Riley R."/>
            <person name="Ohm R."/>
            <person name="Sun H."/>
            <person name="Tunlid A."/>
            <person name="Henrissat B."/>
            <person name="Grigoriev I.V."/>
            <person name="Hibbett D.S."/>
            <person name="Martin F."/>
        </authorList>
    </citation>
    <scope>NUCLEOTIDE SEQUENCE [LARGE SCALE GENOMIC DNA]</scope>
    <source>
        <strain evidence="3">F 1598</strain>
    </source>
</reference>
<evidence type="ECO:0000256" key="1">
    <source>
        <dbReference type="SAM" id="MobiDB-lite"/>
    </source>
</evidence>
<name>A0A0C3FBT0_PILCF</name>
<dbReference type="EMBL" id="KN833026">
    <property type="protein sequence ID" value="KIM77329.1"/>
    <property type="molecule type" value="Genomic_DNA"/>
</dbReference>
<dbReference type="InParanoid" id="A0A0C3FBT0"/>
<evidence type="ECO:0000313" key="3">
    <source>
        <dbReference type="Proteomes" id="UP000054166"/>
    </source>
</evidence>
<dbReference type="OrthoDB" id="3341102at2759"/>
<reference evidence="2 3" key="1">
    <citation type="submission" date="2014-04" db="EMBL/GenBank/DDBJ databases">
        <authorList>
            <consortium name="DOE Joint Genome Institute"/>
            <person name="Kuo A."/>
            <person name="Tarkka M."/>
            <person name="Buscot F."/>
            <person name="Kohler A."/>
            <person name="Nagy L.G."/>
            <person name="Floudas D."/>
            <person name="Copeland A."/>
            <person name="Barry K.W."/>
            <person name="Cichocki N."/>
            <person name="Veneault-Fourrey C."/>
            <person name="LaButti K."/>
            <person name="Lindquist E.A."/>
            <person name="Lipzen A."/>
            <person name="Lundell T."/>
            <person name="Morin E."/>
            <person name="Murat C."/>
            <person name="Sun H."/>
            <person name="Tunlid A."/>
            <person name="Henrissat B."/>
            <person name="Grigoriev I.V."/>
            <person name="Hibbett D.S."/>
            <person name="Martin F."/>
            <person name="Nordberg H.P."/>
            <person name="Cantor M.N."/>
            <person name="Hua S.X."/>
        </authorList>
    </citation>
    <scope>NUCLEOTIDE SEQUENCE [LARGE SCALE GENOMIC DNA]</scope>
    <source>
        <strain evidence="2 3">F 1598</strain>
    </source>
</reference>
<gene>
    <name evidence="2" type="ORF">PILCRDRAFT_12147</name>
</gene>
<sequence length="115" mass="12729">MALNEYLRSHPNLRDEIERQTGSVEGIEEEEAQAASMDGDCNDDVDISSADIIHDALGFRVSESDSDTDNVGYVSQVQRDSEHGGLVAAGEEENVWAWNNGEKWGDELLTEEEDN</sequence>
<protein>
    <submittedName>
        <fullName evidence="2">Uncharacterized protein</fullName>
    </submittedName>
</protein>
<organism evidence="2 3">
    <name type="scientific">Piloderma croceum (strain F 1598)</name>
    <dbReference type="NCBI Taxonomy" id="765440"/>
    <lineage>
        <taxon>Eukaryota</taxon>
        <taxon>Fungi</taxon>
        <taxon>Dikarya</taxon>
        <taxon>Basidiomycota</taxon>
        <taxon>Agaricomycotina</taxon>
        <taxon>Agaricomycetes</taxon>
        <taxon>Agaricomycetidae</taxon>
        <taxon>Atheliales</taxon>
        <taxon>Atheliaceae</taxon>
        <taxon>Piloderma</taxon>
    </lineage>
</organism>
<keyword evidence="3" id="KW-1185">Reference proteome</keyword>
<proteinExistence type="predicted"/>